<dbReference type="Gene3D" id="3.50.50.100">
    <property type="match status" value="1"/>
</dbReference>
<evidence type="ECO:0000256" key="6">
    <source>
        <dbReference type="ARBA" id="ARBA00023002"/>
    </source>
</evidence>
<dbReference type="PANTHER" id="PTHR43706:SF47">
    <property type="entry name" value="EXTERNAL NADH-UBIQUINONE OXIDOREDUCTASE 1, MITOCHONDRIAL-RELATED"/>
    <property type="match status" value="1"/>
</dbReference>
<evidence type="ECO:0000259" key="9">
    <source>
        <dbReference type="Pfam" id="PF07992"/>
    </source>
</evidence>
<comment type="similarity">
    <text evidence="1">Belongs to the NADH dehydrogenase family.</text>
</comment>
<dbReference type="InterPro" id="IPR023753">
    <property type="entry name" value="FAD/NAD-binding_dom"/>
</dbReference>
<feature type="domain" description="External alternative NADH-ubiquinone oxidoreductase-like C-terminal" evidence="10">
    <location>
        <begin position="354"/>
        <end position="410"/>
    </location>
</feature>
<evidence type="ECO:0000256" key="1">
    <source>
        <dbReference type="ARBA" id="ARBA00005272"/>
    </source>
</evidence>
<evidence type="ECO:0000256" key="7">
    <source>
        <dbReference type="ARBA" id="ARBA00023027"/>
    </source>
</evidence>
<evidence type="ECO:0000259" key="10">
    <source>
        <dbReference type="Pfam" id="PF22366"/>
    </source>
</evidence>
<dbReference type="PRINTS" id="PR00411">
    <property type="entry name" value="PNDRDTASEI"/>
</dbReference>
<keyword evidence="12" id="KW-1185">Reference proteome</keyword>
<evidence type="ECO:0000313" key="11">
    <source>
        <dbReference type="EMBL" id="PHN06910.1"/>
    </source>
</evidence>
<sequence>MKINIPETDQERIVIVGGGFGGLTLARKLAKSNYQIVLIDRNNFHQFQPLFYQVAMAGLEPSSILFPLRKTFHRYDNVYIRVAEVTGIKLAEKRLETSLGICNFDHLIIATGADTNFFGNQQIADKAIPMKSVSEALFLRNTILNDYEIALSTTDFDDRQGYIDIVIVGGGPTGVEVAGALAEMRKNVLPKDYPELDCSEIDIYLVQSSPQLLKGMSEAASEKALEFLTELGVKVILNNRVVSYDGEFVEMKDGSRIQSRKVIWAAGITGSLIPGLPEGSVTYGNRLKVNRYNEVEGVDNVYALGDIAYMEEEEYPQGHPQVAQVAIQQAKQLADNFKKRAAGKEMKEFSYRDLGSMATIGRRLAVVDLPNWKFQGTFAWFVWLFVHLFAILGSRNKLVVFINWVWNYLFYDQSLRLIIRTGAPWKKMDDVIDEGERG</sequence>
<dbReference type="SUPFAM" id="SSF51905">
    <property type="entry name" value="FAD/NAD(P)-binding domain"/>
    <property type="match status" value="1"/>
</dbReference>
<dbReference type="InterPro" id="IPR045024">
    <property type="entry name" value="NDH-2"/>
</dbReference>
<comment type="catalytic activity">
    <reaction evidence="8">
        <text>a quinone + NADH + H(+) = a quinol + NAD(+)</text>
        <dbReference type="Rhea" id="RHEA:46160"/>
        <dbReference type="ChEBI" id="CHEBI:15378"/>
        <dbReference type="ChEBI" id="CHEBI:24646"/>
        <dbReference type="ChEBI" id="CHEBI:57540"/>
        <dbReference type="ChEBI" id="CHEBI:57945"/>
        <dbReference type="ChEBI" id="CHEBI:132124"/>
        <dbReference type="EC" id="1.6.5.9"/>
    </reaction>
</comment>
<comment type="caution">
    <text evidence="11">The sequence shown here is derived from an EMBL/GenBank/DDBJ whole genome shotgun (WGS) entry which is preliminary data.</text>
</comment>
<evidence type="ECO:0000256" key="5">
    <source>
        <dbReference type="ARBA" id="ARBA00022946"/>
    </source>
</evidence>
<accession>A0A2D0NEW0</accession>
<dbReference type="Pfam" id="PF07992">
    <property type="entry name" value="Pyr_redox_2"/>
    <property type="match status" value="1"/>
</dbReference>
<dbReference type="Pfam" id="PF22366">
    <property type="entry name" value="NDH2_C"/>
    <property type="match status" value="1"/>
</dbReference>
<proteinExistence type="inferred from homology"/>
<reference evidence="11 12" key="1">
    <citation type="submission" date="2017-10" db="EMBL/GenBank/DDBJ databases">
        <title>The draft genome sequence of Lewinella nigricans NBRC 102662.</title>
        <authorList>
            <person name="Wang K."/>
        </authorList>
    </citation>
    <scope>NUCLEOTIDE SEQUENCE [LARGE SCALE GENOMIC DNA]</scope>
    <source>
        <strain evidence="11 12">NBRC 102662</strain>
    </source>
</reference>
<evidence type="ECO:0000256" key="3">
    <source>
        <dbReference type="ARBA" id="ARBA00022630"/>
    </source>
</evidence>
<organism evidence="11 12">
    <name type="scientific">Flavilitoribacter nigricans (strain ATCC 23147 / DSM 23189 / NBRC 102662 / NCIMB 1420 / SS-2)</name>
    <name type="common">Lewinella nigricans</name>
    <dbReference type="NCBI Taxonomy" id="1122177"/>
    <lineage>
        <taxon>Bacteria</taxon>
        <taxon>Pseudomonadati</taxon>
        <taxon>Bacteroidota</taxon>
        <taxon>Saprospiria</taxon>
        <taxon>Saprospirales</taxon>
        <taxon>Lewinellaceae</taxon>
        <taxon>Flavilitoribacter</taxon>
    </lineage>
</organism>
<keyword evidence="7" id="KW-0520">NAD</keyword>
<name>A0A2D0NEW0_FLAN2</name>
<keyword evidence="4" id="KW-0274">FAD</keyword>
<dbReference type="GO" id="GO:0050136">
    <property type="term" value="F:NADH dehydrogenase (quinone) (non-electrogenic) activity"/>
    <property type="evidence" value="ECO:0007669"/>
    <property type="project" value="UniProtKB-EC"/>
</dbReference>
<keyword evidence="6" id="KW-0560">Oxidoreductase</keyword>
<gene>
    <name evidence="11" type="ORF">CRP01_08825</name>
</gene>
<evidence type="ECO:0000313" key="12">
    <source>
        <dbReference type="Proteomes" id="UP000223913"/>
    </source>
</evidence>
<dbReference type="Proteomes" id="UP000223913">
    <property type="component" value="Unassembled WGS sequence"/>
</dbReference>
<dbReference type="OrthoDB" id="9781621at2"/>
<keyword evidence="5" id="KW-0809">Transit peptide</keyword>
<evidence type="ECO:0000256" key="8">
    <source>
        <dbReference type="ARBA" id="ARBA00047599"/>
    </source>
</evidence>
<evidence type="ECO:0000256" key="2">
    <source>
        <dbReference type="ARBA" id="ARBA00012637"/>
    </source>
</evidence>
<dbReference type="PANTHER" id="PTHR43706">
    <property type="entry name" value="NADH DEHYDROGENASE"/>
    <property type="match status" value="1"/>
</dbReference>
<dbReference type="EC" id="1.6.5.9" evidence="2"/>
<keyword evidence="3" id="KW-0285">Flavoprotein</keyword>
<evidence type="ECO:0000256" key="4">
    <source>
        <dbReference type="ARBA" id="ARBA00022827"/>
    </source>
</evidence>
<dbReference type="InterPro" id="IPR036188">
    <property type="entry name" value="FAD/NAD-bd_sf"/>
</dbReference>
<dbReference type="InterPro" id="IPR054585">
    <property type="entry name" value="NDH2-like_C"/>
</dbReference>
<dbReference type="EMBL" id="PDUD01000013">
    <property type="protein sequence ID" value="PHN06910.1"/>
    <property type="molecule type" value="Genomic_DNA"/>
</dbReference>
<dbReference type="RefSeq" id="WP_099149661.1">
    <property type="nucleotide sequence ID" value="NZ_PDUD01000013.1"/>
</dbReference>
<feature type="domain" description="FAD/NAD(P)-binding" evidence="9">
    <location>
        <begin position="12"/>
        <end position="330"/>
    </location>
</feature>
<protein>
    <recommendedName>
        <fullName evidence="2">NADH:ubiquinone reductase (non-electrogenic)</fullName>
        <ecNumber evidence="2">1.6.5.9</ecNumber>
    </recommendedName>
</protein>
<dbReference type="PRINTS" id="PR00368">
    <property type="entry name" value="FADPNR"/>
</dbReference>
<dbReference type="AlphaFoldDB" id="A0A2D0NEW0"/>